<keyword evidence="1" id="KW-1133">Transmembrane helix</keyword>
<accession>A0A8S5TUP4</accession>
<reference evidence="2" key="1">
    <citation type="journal article" date="2021" name="Proc. Natl. Acad. Sci. U.S.A.">
        <title>A Catalog of Tens of Thousands of Viruses from Human Metagenomes Reveals Hidden Associations with Chronic Diseases.</title>
        <authorList>
            <person name="Tisza M.J."/>
            <person name="Buck C.B."/>
        </authorList>
    </citation>
    <scope>NUCLEOTIDE SEQUENCE</scope>
    <source>
        <strain evidence="2">CtVJE9</strain>
    </source>
</reference>
<evidence type="ECO:0000256" key="1">
    <source>
        <dbReference type="SAM" id="Phobius"/>
    </source>
</evidence>
<sequence length="60" mass="7260">MEIFWIIILVLVIYIPLITLISLLRALLSLRKGKTYIKKSFRDTFLHFFFELLNPLNWFS</sequence>
<evidence type="ECO:0000313" key="2">
    <source>
        <dbReference type="EMBL" id="DAF85887.1"/>
    </source>
</evidence>
<protein>
    <submittedName>
        <fullName evidence="2">Chitin synthase regulator</fullName>
    </submittedName>
</protein>
<feature type="transmembrane region" description="Helical" evidence="1">
    <location>
        <begin position="6"/>
        <end position="28"/>
    </location>
</feature>
<dbReference type="EMBL" id="BK015932">
    <property type="protein sequence ID" value="DAF85887.1"/>
    <property type="molecule type" value="Genomic_DNA"/>
</dbReference>
<keyword evidence="1" id="KW-0472">Membrane</keyword>
<name>A0A8S5TUP4_9CAUD</name>
<proteinExistence type="predicted"/>
<keyword evidence="1" id="KW-0812">Transmembrane</keyword>
<organism evidence="2">
    <name type="scientific">Siphoviridae sp. ctVJE9</name>
    <dbReference type="NCBI Taxonomy" id="2825530"/>
    <lineage>
        <taxon>Viruses</taxon>
        <taxon>Duplodnaviria</taxon>
        <taxon>Heunggongvirae</taxon>
        <taxon>Uroviricota</taxon>
        <taxon>Caudoviricetes</taxon>
    </lineage>
</organism>